<evidence type="ECO:0000256" key="1">
    <source>
        <dbReference type="SAM" id="MobiDB-lite"/>
    </source>
</evidence>
<protein>
    <submittedName>
        <fullName evidence="3">Uncharacterized protein</fullName>
    </submittedName>
</protein>
<dbReference type="EnsemblMetazoa" id="CJA13776a.1">
    <property type="protein sequence ID" value="CJA13776a.1"/>
    <property type="gene ID" value="WBGene00132980"/>
</dbReference>
<reference evidence="4" key="1">
    <citation type="submission" date="2010-08" db="EMBL/GenBank/DDBJ databases">
        <authorList>
            <consortium name="Caenorhabditis japonica Sequencing Consortium"/>
            <person name="Wilson R.K."/>
        </authorList>
    </citation>
    <scope>NUCLEOTIDE SEQUENCE [LARGE SCALE GENOMIC DNA]</scope>
    <source>
        <strain evidence="4">DF5081</strain>
    </source>
</reference>
<keyword evidence="4" id="KW-1185">Reference proteome</keyword>
<feature type="compositionally biased region" description="Low complexity" evidence="1">
    <location>
        <begin position="156"/>
        <end position="170"/>
    </location>
</feature>
<evidence type="ECO:0000313" key="3">
    <source>
        <dbReference type="EnsemblMetazoa" id="CJA13776a.1"/>
    </source>
</evidence>
<feature type="chain" id="PRO_5035908672" evidence="2">
    <location>
        <begin position="22"/>
        <end position="377"/>
    </location>
</feature>
<dbReference type="Proteomes" id="UP000005237">
    <property type="component" value="Unassembled WGS sequence"/>
</dbReference>
<reference evidence="3" key="2">
    <citation type="submission" date="2022-06" db="UniProtKB">
        <authorList>
            <consortium name="EnsemblMetazoa"/>
        </authorList>
    </citation>
    <scope>IDENTIFICATION</scope>
    <source>
        <strain evidence="3">DF5081</strain>
    </source>
</reference>
<keyword evidence="2" id="KW-0732">Signal</keyword>
<feature type="region of interest" description="Disordered" evidence="1">
    <location>
        <begin position="98"/>
        <end position="121"/>
    </location>
</feature>
<evidence type="ECO:0000313" key="4">
    <source>
        <dbReference type="Proteomes" id="UP000005237"/>
    </source>
</evidence>
<sequence length="377" mass="41152">MRIHALSTFLGVLLVLAYGVAQEDENSEDVFDRPMTETEIGKIAVPREEMMNEGSDTFETSTEMIELPANETIPPIQKTSVFTPMESPVSNFSTATIEMDSKEEDEDDDVTSANSKSTTTSIPSTTITLDVITFQSLPITVDEVADRRVLKEKEVPTTSRPATTTQTPSSVSDPSEIVDEGETPFDQSGLDGLFEQDGSVIDSSLATGSTPAFPILKMTEEEPKILSNTPESKQTVPTTTTSSEAPVTSTSTSSTSTEASTSTSTEASTEAPTTTTSGQEEPAAASKVFLPVKSVRTPVTFRITSLEFSPEFDDIQSGPSKKLVKEIVPAIDKWRMRMNIEQENSRKMWMMQKSIKIDKNDAKIDKNDAKIDKNDEK</sequence>
<feature type="region of interest" description="Disordered" evidence="1">
    <location>
        <begin position="152"/>
        <end position="195"/>
    </location>
</feature>
<evidence type="ECO:0000256" key="2">
    <source>
        <dbReference type="SAM" id="SignalP"/>
    </source>
</evidence>
<organism evidence="3 4">
    <name type="scientific">Caenorhabditis japonica</name>
    <dbReference type="NCBI Taxonomy" id="281687"/>
    <lineage>
        <taxon>Eukaryota</taxon>
        <taxon>Metazoa</taxon>
        <taxon>Ecdysozoa</taxon>
        <taxon>Nematoda</taxon>
        <taxon>Chromadorea</taxon>
        <taxon>Rhabditida</taxon>
        <taxon>Rhabditina</taxon>
        <taxon>Rhabditomorpha</taxon>
        <taxon>Rhabditoidea</taxon>
        <taxon>Rhabditidae</taxon>
        <taxon>Peloderinae</taxon>
        <taxon>Caenorhabditis</taxon>
    </lineage>
</organism>
<proteinExistence type="predicted"/>
<name>A0A8R1DVZ4_CAEJA</name>
<feature type="signal peptide" evidence="2">
    <location>
        <begin position="1"/>
        <end position="21"/>
    </location>
</feature>
<dbReference type="AlphaFoldDB" id="A0A8R1DVZ4"/>
<feature type="region of interest" description="Disordered" evidence="1">
    <location>
        <begin position="221"/>
        <end position="289"/>
    </location>
</feature>
<accession>A0A8R1DVZ4</accession>
<feature type="compositionally biased region" description="Low complexity" evidence="1">
    <location>
        <begin position="235"/>
        <end position="277"/>
    </location>
</feature>
<feature type="compositionally biased region" description="Acidic residues" evidence="1">
    <location>
        <begin position="101"/>
        <end position="110"/>
    </location>
</feature>